<comment type="caution">
    <text evidence="4">The sequence shown here is derived from an EMBL/GenBank/DDBJ whole genome shotgun (WGS) entry which is preliminary data.</text>
</comment>
<feature type="transmembrane region" description="Helical" evidence="1">
    <location>
        <begin position="396"/>
        <end position="417"/>
    </location>
</feature>
<evidence type="ECO:0000259" key="3">
    <source>
        <dbReference type="Pfam" id="PF13194"/>
    </source>
</evidence>
<sequence>MVNTEHLIGLGISLMVGAVIGLERGWRLRGAGEGERIAGIRTFMLIALAGGVAGLVGDRLGYGIVPVALAGVIGLIILGYRRMVRVSGDYGITTEVAAILAFLLGVLASLEEPLLAMAGGVVTAVLLGFKPRLHALLRSIDGPELRAILQLALISAVILPFLPQKGYGPWDTLNPHTLWLMVVLISAIGFVGHFAVRITGARRGILLTGFFAGLASSTALTLTLSRAARGQHSYQPLFAAAVVMASTTMFPRILVLVGAVRPEMLPSLYGPVALITAVGGLATLGLALNARRVTGAPNHPPMQKPFELTTAIRFAMLLAVVMVAAEGLRRYAGDAGVYALSLVSGLTDVDAITLSLSRMAADGMQADVAQRGIIIAAMANTTVKLGLAAGVGRGRMAVLVGAGLGAVIVAGAAWVGVTTFWQ</sequence>
<dbReference type="InterPro" id="IPR025105">
    <property type="entry name" value="DUF4010"/>
</dbReference>
<dbReference type="InterPro" id="IPR049177">
    <property type="entry name" value="MgtC_SapB_SrpB_YhiD_N"/>
</dbReference>
<dbReference type="PANTHER" id="PTHR39084">
    <property type="entry name" value="MEMBRANE PROTEIN-RELATED"/>
    <property type="match status" value="1"/>
</dbReference>
<evidence type="ECO:0000313" key="4">
    <source>
        <dbReference type="EMBL" id="MEX0386299.1"/>
    </source>
</evidence>
<accession>A0ABV3SB70</accession>
<feature type="transmembrane region" description="Helical" evidence="1">
    <location>
        <begin position="368"/>
        <end position="389"/>
    </location>
</feature>
<keyword evidence="1" id="KW-0812">Transmembrane</keyword>
<feature type="transmembrane region" description="Helical" evidence="1">
    <location>
        <begin position="62"/>
        <end position="80"/>
    </location>
</feature>
<feature type="transmembrane region" description="Helical" evidence="1">
    <location>
        <begin position="205"/>
        <end position="225"/>
    </location>
</feature>
<feature type="domain" description="DUF4010" evidence="3">
    <location>
        <begin position="183"/>
        <end position="392"/>
    </location>
</feature>
<keyword evidence="1" id="KW-0472">Membrane</keyword>
<evidence type="ECO:0000256" key="1">
    <source>
        <dbReference type="SAM" id="Phobius"/>
    </source>
</evidence>
<evidence type="ECO:0000259" key="2">
    <source>
        <dbReference type="Pfam" id="PF02308"/>
    </source>
</evidence>
<feature type="transmembrane region" description="Helical" evidence="1">
    <location>
        <begin position="6"/>
        <end position="26"/>
    </location>
</feature>
<dbReference type="EMBL" id="JBAKFJ010000001">
    <property type="protein sequence ID" value="MEX0386299.1"/>
    <property type="molecule type" value="Genomic_DNA"/>
</dbReference>
<dbReference type="PANTHER" id="PTHR39084:SF1">
    <property type="entry name" value="DUF4010 DOMAIN-CONTAINING PROTEIN"/>
    <property type="match status" value="1"/>
</dbReference>
<gene>
    <name evidence="4" type="ORF">V6X64_04710</name>
</gene>
<evidence type="ECO:0000313" key="5">
    <source>
        <dbReference type="Proteomes" id="UP001556653"/>
    </source>
</evidence>
<feature type="transmembrane region" description="Helical" evidence="1">
    <location>
        <begin position="145"/>
        <end position="162"/>
    </location>
</feature>
<feature type="transmembrane region" description="Helical" evidence="1">
    <location>
        <begin position="267"/>
        <end position="288"/>
    </location>
</feature>
<protein>
    <submittedName>
        <fullName evidence="4">MgtC/SapB family protein</fullName>
    </submittedName>
</protein>
<name>A0ABV3SB70_9GAMM</name>
<keyword evidence="1" id="KW-1133">Transmembrane helix</keyword>
<feature type="transmembrane region" description="Helical" evidence="1">
    <location>
        <begin position="38"/>
        <end position="56"/>
    </location>
</feature>
<feature type="transmembrane region" description="Helical" evidence="1">
    <location>
        <begin position="337"/>
        <end position="356"/>
    </location>
</feature>
<dbReference type="Proteomes" id="UP001556653">
    <property type="component" value="Unassembled WGS sequence"/>
</dbReference>
<keyword evidence="5" id="KW-1185">Reference proteome</keyword>
<dbReference type="Pfam" id="PF02308">
    <property type="entry name" value="MgtC"/>
    <property type="match status" value="1"/>
</dbReference>
<reference evidence="4 5" key="1">
    <citation type="submission" date="2024-02" db="EMBL/GenBank/DDBJ databases">
        <title>New especies of Spiribacter isolated from saline water.</title>
        <authorList>
            <person name="Leon M.J."/>
            <person name="De La Haba R."/>
            <person name="Sanchez-Porro C."/>
            <person name="Ventosa A."/>
        </authorList>
    </citation>
    <scope>NUCLEOTIDE SEQUENCE [LARGE SCALE GENOMIC DNA]</scope>
    <source>
        <strain evidence="5">ag22IC4-227</strain>
    </source>
</reference>
<feature type="domain" description="MgtC/SapB/SrpB/YhiD N-terminal" evidence="2">
    <location>
        <begin position="10"/>
        <end position="135"/>
    </location>
</feature>
<dbReference type="Pfam" id="PF13194">
    <property type="entry name" value="DUF4010"/>
    <property type="match status" value="1"/>
</dbReference>
<proteinExistence type="predicted"/>
<feature type="transmembrane region" description="Helical" evidence="1">
    <location>
        <begin position="308"/>
        <end position="325"/>
    </location>
</feature>
<feature type="transmembrane region" description="Helical" evidence="1">
    <location>
        <begin position="177"/>
        <end position="196"/>
    </location>
</feature>
<organism evidence="4 5">
    <name type="scientific">Spiribacter onubensis</name>
    <dbReference type="NCBI Taxonomy" id="3122420"/>
    <lineage>
        <taxon>Bacteria</taxon>
        <taxon>Pseudomonadati</taxon>
        <taxon>Pseudomonadota</taxon>
        <taxon>Gammaproteobacteria</taxon>
        <taxon>Chromatiales</taxon>
        <taxon>Ectothiorhodospiraceae</taxon>
        <taxon>Spiribacter</taxon>
    </lineage>
</organism>
<feature type="transmembrane region" description="Helical" evidence="1">
    <location>
        <begin position="237"/>
        <end position="260"/>
    </location>
</feature>
<feature type="transmembrane region" description="Helical" evidence="1">
    <location>
        <begin position="92"/>
        <end position="108"/>
    </location>
</feature>
<feature type="transmembrane region" description="Helical" evidence="1">
    <location>
        <begin position="114"/>
        <end position="133"/>
    </location>
</feature>
<dbReference type="RefSeq" id="WP_367966774.1">
    <property type="nucleotide sequence ID" value="NZ_JBAKFI010000001.1"/>
</dbReference>